<dbReference type="GO" id="GO:0005524">
    <property type="term" value="F:ATP binding"/>
    <property type="evidence" value="ECO:0007669"/>
    <property type="project" value="UniProtKB-KW"/>
</dbReference>
<proteinExistence type="inferred from homology"/>
<dbReference type="PROSITE" id="PS00211">
    <property type="entry name" value="ABC_TRANSPORTER_1"/>
    <property type="match status" value="1"/>
</dbReference>
<dbReference type="SUPFAM" id="SSF52540">
    <property type="entry name" value="P-loop containing nucleoside triphosphate hydrolases"/>
    <property type="match status" value="1"/>
</dbReference>
<evidence type="ECO:0000313" key="7">
    <source>
        <dbReference type="Proteomes" id="UP001219037"/>
    </source>
</evidence>
<dbReference type="Proteomes" id="UP001219037">
    <property type="component" value="Chromosome"/>
</dbReference>
<sequence length="240" mass="25541">MIEIDQLTVAVDDPTAPSSSSGSRATGTTELLHGITTRLTARTTAVIGENGSGKSTLARAIGGLQKPTSGSIRVHDIDTVRQAKQLRRAVGFIFASPAAQVIMPTVREDVALTLRGRGLSRAEITERVNTALAEHELTDLADRPCLTLSSGQLQRLALCSVWVGEPSLVIADEPTSLLDARHARLVTARLLDQSPQLLLVTHDLDLARRCEEAVLIDDGVLAAQGAAEDVIAAYEQVLAR</sequence>
<evidence type="ECO:0000256" key="4">
    <source>
        <dbReference type="ARBA" id="ARBA00022840"/>
    </source>
</evidence>
<protein>
    <submittedName>
        <fullName evidence="6">Energy-coupling factor ABC transporter ATP-binding protein</fullName>
    </submittedName>
</protein>
<evidence type="ECO:0000256" key="2">
    <source>
        <dbReference type="ARBA" id="ARBA00022448"/>
    </source>
</evidence>
<dbReference type="InterPro" id="IPR003439">
    <property type="entry name" value="ABC_transporter-like_ATP-bd"/>
</dbReference>
<dbReference type="InterPro" id="IPR017871">
    <property type="entry name" value="ABC_transporter-like_CS"/>
</dbReference>
<accession>A0ABY8H5G7</accession>
<feature type="domain" description="ABC transporter" evidence="5">
    <location>
        <begin position="2"/>
        <end position="239"/>
    </location>
</feature>
<dbReference type="PANTHER" id="PTHR43553:SF24">
    <property type="entry name" value="ENERGY-COUPLING FACTOR TRANSPORTER ATP-BINDING PROTEIN ECFA1"/>
    <property type="match status" value="1"/>
</dbReference>
<organism evidence="6 7">
    <name type="scientific">Citricoccus muralis</name>
    <dbReference type="NCBI Taxonomy" id="169134"/>
    <lineage>
        <taxon>Bacteria</taxon>
        <taxon>Bacillati</taxon>
        <taxon>Actinomycetota</taxon>
        <taxon>Actinomycetes</taxon>
        <taxon>Micrococcales</taxon>
        <taxon>Micrococcaceae</taxon>
        <taxon>Citricoccus</taxon>
    </lineage>
</organism>
<dbReference type="InterPro" id="IPR027417">
    <property type="entry name" value="P-loop_NTPase"/>
</dbReference>
<evidence type="ECO:0000256" key="1">
    <source>
        <dbReference type="ARBA" id="ARBA00005417"/>
    </source>
</evidence>
<comment type="similarity">
    <text evidence="1">Belongs to the ABC transporter superfamily.</text>
</comment>
<dbReference type="InterPro" id="IPR003593">
    <property type="entry name" value="AAA+_ATPase"/>
</dbReference>
<reference evidence="6 7" key="1">
    <citation type="submission" date="2023-04" db="EMBL/GenBank/DDBJ databases">
        <title>Funneling lignin-derived compounds into biodiesel using alkali-halophilic Citricoccus sp. P2.</title>
        <authorList>
            <person name="Luo C.-B."/>
        </authorList>
    </citation>
    <scope>NUCLEOTIDE SEQUENCE [LARGE SCALE GENOMIC DNA]</scope>
    <source>
        <strain evidence="6 7">P2</strain>
    </source>
</reference>
<evidence type="ECO:0000256" key="3">
    <source>
        <dbReference type="ARBA" id="ARBA00022741"/>
    </source>
</evidence>
<dbReference type="InterPro" id="IPR050095">
    <property type="entry name" value="ECF_ABC_transporter_ATP-bd"/>
</dbReference>
<gene>
    <name evidence="6" type="ORF">P8192_13555</name>
</gene>
<evidence type="ECO:0000259" key="5">
    <source>
        <dbReference type="PROSITE" id="PS50893"/>
    </source>
</evidence>
<name>A0ABY8H5G7_9MICC</name>
<keyword evidence="7" id="KW-1185">Reference proteome</keyword>
<evidence type="ECO:0000313" key="6">
    <source>
        <dbReference type="EMBL" id="WFP16387.1"/>
    </source>
</evidence>
<dbReference type="EMBL" id="CP121252">
    <property type="protein sequence ID" value="WFP16387.1"/>
    <property type="molecule type" value="Genomic_DNA"/>
</dbReference>
<keyword evidence="2" id="KW-0813">Transport</keyword>
<dbReference type="SMART" id="SM00382">
    <property type="entry name" value="AAA"/>
    <property type="match status" value="1"/>
</dbReference>
<keyword evidence="4 6" id="KW-0067">ATP-binding</keyword>
<dbReference type="Pfam" id="PF00005">
    <property type="entry name" value="ABC_tran"/>
    <property type="match status" value="1"/>
</dbReference>
<dbReference type="InterPro" id="IPR015856">
    <property type="entry name" value="ABC_transpr_CbiO/EcfA_su"/>
</dbReference>
<dbReference type="PROSITE" id="PS50893">
    <property type="entry name" value="ABC_TRANSPORTER_2"/>
    <property type="match status" value="1"/>
</dbReference>
<keyword evidence="3" id="KW-0547">Nucleotide-binding</keyword>
<dbReference type="RefSeq" id="WP_278157529.1">
    <property type="nucleotide sequence ID" value="NZ_CP121252.1"/>
</dbReference>
<dbReference type="Gene3D" id="3.40.50.300">
    <property type="entry name" value="P-loop containing nucleotide triphosphate hydrolases"/>
    <property type="match status" value="1"/>
</dbReference>
<dbReference type="CDD" id="cd03225">
    <property type="entry name" value="ABC_cobalt_CbiO_domain1"/>
    <property type="match status" value="1"/>
</dbReference>
<dbReference type="PANTHER" id="PTHR43553">
    <property type="entry name" value="HEAVY METAL TRANSPORTER"/>
    <property type="match status" value="1"/>
</dbReference>